<sequence length="89" mass="9432">MSSTKFFISLLLVALSVHATSAGSRRLLNIPGFEMPPYMTIPTPSLLPPLLPSPTNLPPFTFPGTSPSNPIIPDIPMIIPPPSAITSIP</sequence>
<name>A0ABD1I9P1_SALDI</name>
<gene>
    <name evidence="2" type="ORF">AAHA92_06933</name>
</gene>
<dbReference type="EMBL" id="JBEAFC010000003">
    <property type="protein sequence ID" value="KAL1564614.1"/>
    <property type="molecule type" value="Genomic_DNA"/>
</dbReference>
<feature type="signal peptide" evidence="1">
    <location>
        <begin position="1"/>
        <end position="22"/>
    </location>
</feature>
<keyword evidence="1" id="KW-0732">Signal</keyword>
<comment type="caution">
    <text evidence="2">The sequence shown here is derived from an EMBL/GenBank/DDBJ whole genome shotgun (WGS) entry which is preliminary data.</text>
</comment>
<evidence type="ECO:0000256" key="1">
    <source>
        <dbReference type="SAM" id="SignalP"/>
    </source>
</evidence>
<accession>A0ABD1I9P1</accession>
<organism evidence="2 3">
    <name type="scientific">Salvia divinorum</name>
    <name type="common">Maria pastora</name>
    <name type="synonym">Diviner's sage</name>
    <dbReference type="NCBI Taxonomy" id="28513"/>
    <lineage>
        <taxon>Eukaryota</taxon>
        <taxon>Viridiplantae</taxon>
        <taxon>Streptophyta</taxon>
        <taxon>Embryophyta</taxon>
        <taxon>Tracheophyta</taxon>
        <taxon>Spermatophyta</taxon>
        <taxon>Magnoliopsida</taxon>
        <taxon>eudicotyledons</taxon>
        <taxon>Gunneridae</taxon>
        <taxon>Pentapetalae</taxon>
        <taxon>asterids</taxon>
        <taxon>lamiids</taxon>
        <taxon>Lamiales</taxon>
        <taxon>Lamiaceae</taxon>
        <taxon>Nepetoideae</taxon>
        <taxon>Mentheae</taxon>
        <taxon>Salviinae</taxon>
        <taxon>Salvia</taxon>
        <taxon>Salvia subgen. Calosphace</taxon>
    </lineage>
</organism>
<protein>
    <submittedName>
        <fullName evidence="2">36.4 kDa proline-rich protein-like</fullName>
    </submittedName>
</protein>
<feature type="chain" id="PRO_5044779423" evidence="1">
    <location>
        <begin position="23"/>
        <end position="89"/>
    </location>
</feature>
<proteinExistence type="predicted"/>
<evidence type="ECO:0000313" key="3">
    <source>
        <dbReference type="Proteomes" id="UP001567538"/>
    </source>
</evidence>
<reference evidence="2 3" key="1">
    <citation type="submission" date="2024-06" db="EMBL/GenBank/DDBJ databases">
        <title>A chromosome level genome sequence of Diviner's sage (Salvia divinorum).</title>
        <authorList>
            <person name="Ford S.A."/>
            <person name="Ro D.-K."/>
            <person name="Ness R.W."/>
            <person name="Phillips M.A."/>
        </authorList>
    </citation>
    <scope>NUCLEOTIDE SEQUENCE [LARGE SCALE GENOMIC DNA]</scope>
    <source>
        <strain evidence="2">SAF-2024a</strain>
        <tissue evidence="2">Leaf</tissue>
    </source>
</reference>
<dbReference type="AlphaFoldDB" id="A0ABD1I9P1"/>
<keyword evidence="3" id="KW-1185">Reference proteome</keyword>
<evidence type="ECO:0000313" key="2">
    <source>
        <dbReference type="EMBL" id="KAL1564614.1"/>
    </source>
</evidence>
<dbReference type="Proteomes" id="UP001567538">
    <property type="component" value="Unassembled WGS sequence"/>
</dbReference>